<protein>
    <submittedName>
        <fullName evidence="2">Uncharacterized protein</fullName>
    </submittedName>
</protein>
<proteinExistence type="predicted"/>
<organism evidence="2 3">
    <name type="scientific">Molorchus minor</name>
    <dbReference type="NCBI Taxonomy" id="1323400"/>
    <lineage>
        <taxon>Eukaryota</taxon>
        <taxon>Metazoa</taxon>
        <taxon>Ecdysozoa</taxon>
        <taxon>Arthropoda</taxon>
        <taxon>Hexapoda</taxon>
        <taxon>Insecta</taxon>
        <taxon>Pterygota</taxon>
        <taxon>Neoptera</taxon>
        <taxon>Endopterygota</taxon>
        <taxon>Coleoptera</taxon>
        <taxon>Polyphaga</taxon>
        <taxon>Cucujiformia</taxon>
        <taxon>Chrysomeloidea</taxon>
        <taxon>Cerambycidae</taxon>
        <taxon>Lamiinae</taxon>
        <taxon>Monochamini</taxon>
        <taxon>Molorchus</taxon>
    </lineage>
</organism>
<keyword evidence="1" id="KW-0472">Membrane</keyword>
<evidence type="ECO:0000313" key="3">
    <source>
        <dbReference type="Proteomes" id="UP001162164"/>
    </source>
</evidence>
<comment type="caution">
    <text evidence="2">The sequence shown here is derived from an EMBL/GenBank/DDBJ whole genome shotgun (WGS) entry which is preliminary data.</text>
</comment>
<gene>
    <name evidence="2" type="ORF">NQ317_001416</name>
</gene>
<evidence type="ECO:0000313" key="2">
    <source>
        <dbReference type="EMBL" id="KAJ8982976.1"/>
    </source>
</evidence>
<keyword evidence="3" id="KW-1185">Reference proteome</keyword>
<sequence>MLDRSYINRIFHKPKETHTFLAKLSLDYTLLMAMQILTGVSVLLKCPAVIAVFASTMLTAIPT</sequence>
<accession>A0ABQ9JYM8</accession>
<evidence type="ECO:0000256" key="1">
    <source>
        <dbReference type="SAM" id="Phobius"/>
    </source>
</evidence>
<reference evidence="2" key="1">
    <citation type="journal article" date="2023" name="Insect Mol. Biol.">
        <title>Genome sequencing provides insights into the evolution of gene families encoding plant cell wall-degrading enzymes in longhorned beetles.</title>
        <authorList>
            <person name="Shin N.R."/>
            <person name="Okamura Y."/>
            <person name="Kirsch R."/>
            <person name="Pauchet Y."/>
        </authorList>
    </citation>
    <scope>NUCLEOTIDE SEQUENCE</scope>
    <source>
        <strain evidence="2">MMC_N1</strain>
    </source>
</reference>
<name>A0ABQ9JYM8_9CUCU</name>
<keyword evidence="1" id="KW-1133">Transmembrane helix</keyword>
<keyword evidence="1" id="KW-0812">Transmembrane</keyword>
<dbReference type="EMBL" id="JAPWTJ010000098">
    <property type="protein sequence ID" value="KAJ8982976.1"/>
    <property type="molecule type" value="Genomic_DNA"/>
</dbReference>
<dbReference type="Proteomes" id="UP001162164">
    <property type="component" value="Unassembled WGS sequence"/>
</dbReference>
<feature type="transmembrane region" description="Helical" evidence="1">
    <location>
        <begin position="42"/>
        <end position="61"/>
    </location>
</feature>